<evidence type="ECO:0000256" key="6">
    <source>
        <dbReference type="SAM" id="Phobius"/>
    </source>
</evidence>
<name>A0A4Q8AGK3_9MICC</name>
<keyword evidence="4 6" id="KW-1133">Transmembrane helix</keyword>
<accession>A0A4Q8AGK3</accession>
<dbReference type="Pfam" id="PF13396">
    <property type="entry name" value="PLDc_N"/>
    <property type="match status" value="1"/>
</dbReference>
<feature type="transmembrane region" description="Helical" evidence="6">
    <location>
        <begin position="12"/>
        <end position="33"/>
    </location>
</feature>
<dbReference type="EMBL" id="SHLA01000001">
    <property type="protein sequence ID" value="RZU62981.1"/>
    <property type="molecule type" value="Genomic_DNA"/>
</dbReference>
<feature type="transmembrane region" description="Helical" evidence="6">
    <location>
        <begin position="45"/>
        <end position="68"/>
    </location>
</feature>
<dbReference type="RefSeq" id="WP_130451480.1">
    <property type="nucleotide sequence ID" value="NZ_SHLA01000001.1"/>
</dbReference>
<gene>
    <name evidence="8" type="ORF">EV380_2587</name>
</gene>
<evidence type="ECO:0000256" key="3">
    <source>
        <dbReference type="ARBA" id="ARBA00022692"/>
    </source>
</evidence>
<keyword evidence="3 6" id="KW-0812">Transmembrane</keyword>
<keyword evidence="2" id="KW-1003">Cell membrane</keyword>
<dbReference type="InterPro" id="IPR027379">
    <property type="entry name" value="CLS_N"/>
</dbReference>
<dbReference type="AlphaFoldDB" id="A0A4Q8AGK3"/>
<evidence type="ECO:0000256" key="2">
    <source>
        <dbReference type="ARBA" id="ARBA00022475"/>
    </source>
</evidence>
<keyword evidence="5 6" id="KW-0472">Membrane</keyword>
<feature type="domain" description="Cardiolipin synthase N-terminal" evidence="7">
    <location>
        <begin position="26"/>
        <end position="67"/>
    </location>
</feature>
<dbReference type="Proteomes" id="UP000292685">
    <property type="component" value="Unassembled WGS sequence"/>
</dbReference>
<evidence type="ECO:0000313" key="8">
    <source>
        <dbReference type="EMBL" id="RZU62981.1"/>
    </source>
</evidence>
<reference evidence="8 9" key="1">
    <citation type="submission" date="2019-02" db="EMBL/GenBank/DDBJ databases">
        <title>Sequencing the genomes of 1000 actinobacteria strains.</title>
        <authorList>
            <person name="Klenk H.-P."/>
        </authorList>
    </citation>
    <scope>NUCLEOTIDE SEQUENCE [LARGE SCALE GENOMIC DNA]</scope>
    <source>
        <strain evidence="8 9">DSM 17364</strain>
    </source>
</reference>
<evidence type="ECO:0000256" key="5">
    <source>
        <dbReference type="ARBA" id="ARBA00023136"/>
    </source>
</evidence>
<protein>
    <submittedName>
        <fullName evidence="8">Phospholipase D-like protein</fullName>
    </submittedName>
</protein>
<dbReference type="OrthoDB" id="4468841at2"/>
<comment type="caution">
    <text evidence="8">The sequence shown here is derived from an EMBL/GenBank/DDBJ whole genome shotgun (WGS) entry which is preliminary data.</text>
</comment>
<evidence type="ECO:0000256" key="4">
    <source>
        <dbReference type="ARBA" id="ARBA00022989"/>
    </source>
</evidence>
<dbReference type="GO" id="GO:0005886">
    <property type="term" value="C:plasma membrane"/>
    <property type="evidence" value="ECO:0007669"/>
    <property type="project" value="UniProtKB-SubCell"/>
</dbReference>
<proteinExistence type="predicted"/>
<evidence type="ECO:0000256" key="1">
    <source>
        <dbReference type="ARBA" id="ARBA00004651"/>
    </source>
</evidence>
<sequence length="81" mass="9026">MLPVSAPPFPVAFEWGMSALLLAWIVAVVWALVRLKKTKHRRDPMGALGWAVVVLCLPVIGAICWFITDHAATQREREDTT</sequence>
<keyword evidence="9" id="KW-1185">Reference proteome</keyword>
<comment type="subcellular location">
    <subcellularLocation>
        <location evidence="1">Cell membrane</location>
        <topology evidence="1">Multi-pass membrane protein</topology>
    </subcellularLocation>
</comment>
<evidence type="ECO:0000313" key="9">
    <source>
        <dbReference type="Proteomes" id="UP000292685"/>
    </source>
</evidence>
<organism evidence="8 9">
    <name type="scientific">Zhihengliuella halotolerans</name>
    <dbReference type="NCBI Taxonomy" id="370736"/>
    <lineage>
        <taxon>Bacteria</taxon>
        <taxon>Bacillati</taxon>
        <taxon>Actinomycetota</taxon>
        <taxon>Actinomycetes</taxon>
        <taxon>Micrococcales</taxon>
        <taxon>Micrococcaceae</taxon>
        <taxon>Zhihengliuella</taxon>
    </lineage>
</organism>
<evidence type="ECO:0000259" key="7">
    <source>
        <dbReference type="Pfam" id="PF13396"/>
    </source>
</evidence>